<evidence type="ECO:0000256" key="2">
    <source>
        <dbReference type="ARBA" id="ARBA00009719"/>
    </source>
</evidence>
<dbReference type="AlphaFoldDB" id="A0A8J3TFW3"/>
<dbReference type="EMBL" id="BOON01000041">
    <property type="protein sequence ID" value="GII24776.1"/>
    <property type="molecule type" value="Genomic_DNA"/>
</dbReference>
<protein>
    <recommendedName>
        <fullName evidence="3 11">Phosphoribulokinase</fullName>
        <ecNumber evidence="3 11">2.7.1.19</ecNumber>
    </recommendedName>
</protein>
<dbReference type="InterPro" id="IPR006083">
    <property type="entry name" value="PRK/URK"/>
</dbReference>
<dbReference type="Pfam" id="PF00485">
    <property type="entry name" value="PRK"/>
    <property type="match status" value="1"/>
</dbReference>
<dbReference type="PANTHER" id="PTHR10285">
    <property type="entry name" value="URIDINE KINASE"/>
    <property type="match status" value="1"/>
</dbReference>
<evidence type="ECO:0000256" key="11">
    <source>
        <dbReference type="RuleBase" id="RU004082"/>
    </source>
</evidence>
<dbReference type="GO" id="GO:0019253">
    <property type="term" value="P:reductive pentose-phosphate cycle"/>
    <property type="evidence" value="ECO:0007669"/>
    <property type="project" value="UniProtKB-KW"/>
</dbReference>
<gene>
    <name evidence="13" type="primary">prk</name>
    <name evidence="13" type="ORF">Pme01_43730</name>
</gene>
<evidence type="ECO:0000256" key="4">
    <source>
        <dbReference type="ARBA" id="ARBA00022531"/>
    </source>
</evidence>
<dbReference type="PROSITE" id="PS00567">
    <property type="entry name" value="PHOSPHORIBULOKINASE"/>
    <property type="match status" value="1"/>
</dbReference>
<dbReference type="SUPFAM" id="SSF52540">
    <property type="entry name" value="P-loop containing nucleoside triphosphate hydrolases"/>
    <property type="match status" value="1"/>
</dbReference>
<keyword evidence="4" id="KW-0602">Photosynthesis</keyword>
<organism evidence="13 14">
    <name type="scientific">Planosporangium mesophilum</name>
    <dbReference type="NCBI Taxonomy" id="689768"/>
    <lineage>
        <taxon>Bacteria</taxon>
        <taxon>Bacillati</taxon>
        <taxon>Actinomycetota</taxon>
        <taxon>Actinomycetes</taxon>
        <taxon>Micromonosporales</taxon>
        <taxon>Micromonosporaceae</taxon>
        <taxon>Planosporangium</taxon>
    </lineage>
</organism>
<dbReference type="Proteomes" id="UP000599074">
    <property type="component" value="Unassembled WGS sequence"/>
</dbReference>
<dbReference type="PRINTS" id="PR00478">
    <property type="entry name" value="PHRIBLKINASE"/>
</dbReference>
<evidence type="ECO:0000256" key="7">
    <source>
        <dbReference type="ARBA" id="ARBA00022741"/>
    </source>
</evidence>
<keyword evidence="8" id="KW-0418">Kinase</keyword>
<dbReference type="GO" id="GO:0008974">
    <property type="term" value="F:phosphoribulokinase activity"/>
    <property type="evidence" value="ECO:0007669"/>
    <property type="project" value="UniProtKB-EC"/>
</dbReference>
<evidence type="ECO:0000256" key="6">
    <source>
        <dbReference type="ARBA" id="ARBA00022679"/>
    </source>
</evidence>
<evidence type="ECO:0000256" key="10">
    <source>
        <dbReference type="ARBA" id="ARBA00047663"/>
    </source>
</evidence>
<dbReference type="RefSeq" id="WP_168117211.1">
    <property type="nucleotide sequence ID" value="NZ_BOON01000041.1"/>
</dbReference>
<keyword evidence="14" id="KW-1185">Reference proteome</keyword>
<comment type="catalytic activity">
    <reaction evidence="10 11">
        <text>D-ribulose 5-phosphate + ATP = D-ribulose 1,5-bisphosphate + ADP + H(+)</text>
        <dbReference type="Rhea" id="RHEA:19365"/>
        <dbReference type="ChEBI" id="CHEBI:15378"/>
        <dbReference type="ChEBI" id="CHEBI:30616"/>
        <dbReference type="ChEBI" id="CHEBI:57870"/>
        <dbReference type="ChEBI" id="CHEBI:58121"/>
        <dbReference type="ChEBI" id="CHEBI:456216"/>
        <dbReference type="EC" id="2.7.1.19"/>
    </reaction>
</comment>
<evidence type="ECO:0000259" key="12">
    <source>
        <dbReference type="Pfam" id="PF00485"/>
    </source>
</evidence>
<comment type="caution">
    <text evidence="13">The sequence shown here is derived from an EMBL/GenBank/DDBJ whole genome shotgun (WGS) entry which is preliminary data.</text>
</comment>
<dbReference type="NCBIfam" id="NF005655">
    <property type="entry name" value="PRK07429.1"/>
    <property type="match status" value="1"/>
</dbReference>
<evidence type="ECO:0000256" key="1">
    <source>
        <dbReference type="ARBA" id="ARBA00005215"/>
    </source>
</evidence>
<feature type="domain" description="Phosphoribulokinase/uridine kinase" evidence="12">
    <location>
        <begin position="5"/>
        <end position="182"/>
    </location>
</feature>
<dbReference type="GO" id="GO:0005524">
    <property type="term" value="F:ATP binding"/>
    <property type="evidence" value="ECO:0007669"/>
    <property type="project" value="UniProtKB-KW"/>
</dbReference>
<sequence>MRPAILGIAGDSAAGKTTFTDGLLQILGHGRVGQLCTDDYHRYDRVRRRELDITPLHAECNHMDILAQHLRLLAAGEPLLKPVYDHRNGTFAAPEYLAPRQFMVVEGLLSLTTRAMRNCFAVTVYLDPAEELRRVWKVRRDCAARGYTPEEVVAELKRREPDSAAFVRPQRDTADIVVRFQPVEGSVDDSRLALSMVLRPTISHRALTELVDKAAADGCGSVRLRLGRDAGHPVDLFDVDRDISREETRHLESLLWDRMDFDHHVQRRTIGMFLEGNRRRHSDPLAIGQLFIAYHLLTAAASTDR</sequence>
<evidence type="ECO:0000313" key="14">
    <source>
        <dbReference type="Proteomes" id="UP000599074"/>
    </source>
</evidence>
<dbReference type="InterPro" id="IPR027417">
    <property type="entry name" value="P-loop_NTPase"/>
</dbReference>
<keyword evidence="7" id="KW-0547">Nucleotide-binding</keyword>
<dbReference type="InterPro" id="IPR006082">
    <property type="entry name" value="PRK"/>
</dbReference>
<comment type="pathway">
    <text evidence="1">Carbohydrate biosynthesis; Calvin cycle.</text>
</comment>
<keyword evidence="6" id="KW-0808">Transferase</keyword>
<evidence type="ECO:0000256" key="8">
    <source>
        <dbReference type="ARBA" id="ARBA00022777"/>
    </source>
</evidence>
<evidence type="ECO:0000313" key="13">
    <source>
        <dbReference type="EMBL" id="GII24776.1"/>
    </source>
</evidence>
<name>A0A8J3TFW3_9ACTN</name>
<evidence type="ECO:0000256" key="9">
    <source>
        <dbReference type="ARBA" id="ARBA00022840"/>
    </source>
</evidence>
<reference evidence="13" key="1">
    <citation type="submission" date="2021-01" db="EMBL/GenBank/DDBJ databases">
        <title>Whole genome shotgun sequence of Planosporangium mesophilum NBRC 109066.</title>
        <authorList>
            <person name="Komaki H."/>
            <person name="Tamura T."/>
        </authorList>
    </citation>
    <scope>NUCLEOTIDE SEQUENCE</scope>
    <source>
        <strain evidence="13">NBRC 109066</strain>
    </source>
</reference>
<dbReference type="Gene3D" id="3.40.50.300">
    <property type="entry name" value="P-loop containing nucleotide triphosphate hydrolases"/>
    <property type="match status" value="1"/>
</dbReference>
<keyword evidence="5" id="KW-0113">Calvin cycle</keyword>
<accession>A0A8J3TFW3</accession>
<dbReference type="EC" id="2.7.1.19" evidence="3 11"/>
<evidence type="ECO:0000256" key="3">
    <source>
        <dbReference type="ARBA" id="ARBA00012042"/>
    </source>
</evidence>
<comment type="similarity">
    <text evidence="2 11">Belongs to the phosphoribulokinase family.</text>
</comment>
<proteinExistence type="inferred from homology"/>
<evidence type="ECO:0000256" key="5">
    <source>
        <dbReference type="ARBA" id="ARBA00022567"/>
    </source>
</evidence>
<keyword evidence="9" id="KW-0067">ATP-binding</keyword>